<dbReference type="Proteomes" id="UP000789920">
    <property type="component" value="Unassembled WGS sequence"/>
</dbReference>
<reference evidence="1" key="1">
    <citation type="submission" date="2021-06" db="EMBL/GenBank/DDBJ databases">
        <authorList>
            <person name="Kallberg Y."/>
            <person name="Tangrot J."/>
            <person name="Rosling A."/>
        </authorList>
    </citation>
    <scope>NUCLEOTIDE SEQUENCE</scope>
    <source>
        <strain evidence="1">MA461A</strain>
    </source>
</reference>
<keyword evidence="2" id="KW-1185">Reference proteome</keyword>
<evidence type="ECO:0000313" key="1">
    <source>
        <dbReference type="EMBL" id="CAG8849704.1"/>
    </source>
</evidence>
<comment type="caution">
    <text evidence="1">The sequence shown here is derived from an EMBL/GenBank/DDBJ whole genome shotgun (WGS) entry which is preliminary data.</text>
</comment>
<accession>A0ACA9SVT6</accession>
<evidence type="ECO:0000313" key="2">
    <source>
        <dbReference type="Proteomes" id="UP000789920"/>
    </source>
</evidence>
<organism evidence="1 2">
    <name type="scientific">Racocetra persica</name>
    <dbReference type="NCBI Taxonomy" id="160502"/>
    <lineage>
        <taxon>Eukaryota</taxon>
        <taxon>Fungi</taxon>
        <taxon>Fungi incertae sedis</taxon>
        <taxon>Mucoromycota</taxon>
        <taxon>Glomeromycotina</taxon>
        <taxon>Glomeromycetes</taxon>
        <taxon>Diversisporales</taxon>
        <taxon>Gigasporaceae</taxon>
        <taxon>Racocetra</taxon>
    </lineage>
</organism>
<protein>
    <submittedName>
        <fullName evidence="1">28556_t:CDS:1</fullName>
    </submittedName>
</protein>
<dbReference type="EMBL" id="CAJVQC010166956">
    <property type="protein sequence ID" value="CAG8849704.1"/>
    <property type="molecule type" value="Genomic_DNA"/>
</dbReference>
<sequence>VCISTPACSISASGTEAVIEKLVKAVNKMTIQLQEKKKSPREYSKEYLAKAICFKCGSDTTLVNNKTLQALLSLLDNKKEEESREQMNYLNIREDNWNLFMPAKRYERKKPTASMPFKKCRKDPVNSKGSGELQEHKDELVPEDISMDKDNLKEL</sequence>
<feature type="non-terminal residue" evidence="1">
    <location>
        <position position="1"/>
    </location>
</feature>
<name>A0ACA9SVT6_9GLOM</name>
<feature type="non-terminal residue" evidence="1">
    <location>
        <position position="155"/>
    </location>
</feature>
<proteinExistence type="predicted"/>
<gene>
    <name evidence="1" type="ORF">RPERSI_LOCUS35732</name>
</gene>